<dbReference type="GO" id="GO:0004556">
    <property type="term" value="F:alpha-amylase activity"/>
    <property type="evidence" value="ECO:0007669"/>
    <property type="project" value="TreeGrafter"/>
</dbReference>
<comment type="caution">
    <text evidence="3">The sequence shown here is derived from an EMBL/GenBank/DDBJ whole genome shotgun (WGS) entry which is preliminary data.</text>
</comment>
<dbReference type="eggNOG" id="COG0366">
    <property type="taxonomic scope" value="Bacteria"/>
</dbReference>
<gene>
    <name evidence="3" type="ORF">BUTYVIB_00226</name>
</gene>
<dbReference type="Gene3D" id="3.90.400.10">
    <property type="entry name" value="Oligo-1,6-glucosidase, Domain 2"/>
    <property type="match status" value="1"/>
</dbReference>
<evidence type="ECO:0000313" key="4">
    <source>
        <dbReference type="Proteomes" id="UP000006238"/>
    </source>
</evidence>
<sequence>MGISCTGCKLYNKENIMKKIKKIWALLLIAALSVSILAGCGKKKEDNNSNVKLDPDNLVSANVDDKYGSCYQVFIYSFCDSDGDGIGDFNGLTSKLDYIKDLGFDSIWLLPFHKSPTYHKYDVIDYYSIDEEYGTMEDFDKFIAACKEKNIDVYMDLVINHTSSRHDWFKTAREYIKGLKKGEEPDYSVCPEAEYYNFNKEGGNGYTKIPGDGGWYYESQFQSGMPDLNLDCTALRTEIEKIAKFWYDKGIRGYRLDAALHYYEGNNDKSTEALKWFYDYVESLDSSNYVVAEVWSDASALDKFYESGVDSLFNFPYGTSEGYIVLTCNRAGNGSGGGKFANFVVNRYVEVKAIDSNYIDAVFLGNHDTGRPAGFLKYNENAVKFGAALQFFTPGKTFVYYGDELGMSGTGKDENKRAPMYWNENENTAGMTKGPSAMEKQEHRFGSYETQKDDKLSIYNYYKKALLIKNAFPSIGRGTPEALTKLIEQDGNLYALSYTTDNEKTYVICNDSEEATTVTVSKSDYSYTGIAATLSVSEEEASLDGEKLTIPAFGCVVLK</sequence>
<organism evidence="3 4">
    <name type="scientific">Eshraghiella crossota DSM 2876</name>
    <dbReference type="NCBI Taxonomy" id="511680"/>
    <lineage>
        <taxon>Bacteria</taxon>
        <taxon>Bacillati</taxon>
        <taxon>Bacillota</taxon>
        <taxon>Clostridia</taxon>
        <taxon>Lachnospirales</taxon>
        <taxon>Lachnospiraceae</taxon>
        <taxon>Eshraghiella</taxon>
    </lineage>
</organism>
<dbReference type="GO" id="GO:0009313">
    <property type="term" value="P:oligosaccharide catabolic process"/>
    <property type="evidence" value="ECO:0007669"/>
    <property type="project" value="TreeGrafter"/>
</dbReference>
<dbReference type="EMBL" id="ABWN01000017">
    <property type="protein sequence ID" value="EFF69712.1"/>
    <property type="molecule type" value="Genomic_DNA"/>
</dbReference>
<dbReference type="Gene3D" id="3.20.20.80">
    <property type="entry name" value="Glycosidases"/>
    <property type="match status" value="1"/>
</dbReference>
<dbReference type="SMART" id="SM00642">
    <property type="entry name" value="Aamy"/>
    <property type="match status" value="1"/>
</dbReference>
<dbReference type="Proteomes" id="UP000006238">
    <property type="component" value="Unassembled WGS sequence"/>
</dbReference>
<dbReference type="Pfam" id="PF00128">
    <property type="entry name" value="Alpha-amylase"/>
    <property type="match status" value="1"/>
</dbReference>
<dbReference type="InterPro" id="IPR006047">
    <property type="entry name" value="GH13_cat_dom"/>
</dbReference>
<protein>
    <submittedName>
        <fullName evidence="3">Alpha amylase, catalytic domain protein</fullName>
    </submittedName>
</protein>
<dbReference type="PANTHER" id="PTHR10357:SF179">
    <property type="entry name" value="NEUTRAL AND BASIC AMINO ACID TRANSPORT PROTEIN RBAT"/>
    <property type="match status" value="1"/>
</dbReference>
<dbReference type="InterPro" id="IPR045857">
    <property type="entry name" value="O16G_dom_2"/>
</dbReference>
<dbReference type="STRING" id="45851.BHV86_06855"/>
<dbReference type="CDD" id="cd11316">
    <property type="entry name" value="AmyAc_bac2_AmyA"/>
    <property type="match status" value="1"/>
</dbReference>
<dbReference type="PANTHER" id="PTHR10357">
    <property type="entry name" value="ALPHA-AMYLASE FAMILY MEMBER"/>
    <property type="match status" value="1"/>
</dbReference>
<proteinExistence type="inferred from homology"/>
<reference evidence="3 4" key="1">
    <citation type="submission" date="2010-02" db="EMBL/GenBank/DDBJ databases">
        <authorList>
            <person name="Weinstock G."/>
            <person name="Sodergren E."/>
            <person name="Clifton S."/>
            <person name="Fulton L."/>
            <person name="Fulton B."/>
            <person name="Courtney L."/>
            <person name="Fronick C."/>
            <person name="Harrison M."/>
            <person name="Strong C."/>
            <person name="Farmer C."/>
            <person name="Delahaunty K."/>
            <person name="Markovic C."/>
            <person name="Hall O."/>
            <person name="Minx P."/>
            <person name="Tomlinson C."/>
            <person name="Mitreva M."/>
            <person name="Nelson J."/>
            <person name="Hou S."/>
            <person name="Wollam A."/>
            <person name="Pepin K.H."/>
            <person name="Johnson M."/>
            <person name="Bhonagiri V."/>
            <person name="Zhang X."/>
            <person name="Suruliraj S."/>
            <person name="Warren W."/>
            <person name="Chinwalla A."/>
            <person name="Mardis E.R."/>
            <person name="Wilson R.K."/>
        </authorList>
    </citation>
    <scope>NUCLEOTIDE SEQUENCE [LARGE SCALE GENOMIC DNA]</scope>
    <source>
        <strain evidence="3 4">DSM 2876</strain>
    </source>
</reference>
<evidence type="ECO:0000313" key="3">
    <source>
        <dbReference type="EMBL" id="EFF69712.1"/>
    </source>
</evidence>
<dbReference type="SUPFAM" id="SSF51011">
    <property type="entry name" value="Glycosyl hydrolase domain"/>
    <property type="match status" value="1"/>
</dbReference>
<name>D4RW95_9FIRM</name>
<dbReference type="AlphaFoldDB" id="D4RW95"/>
<feature type="domain" description="Glycosyl hydrolase family 13 catalytic" evidence="2">
    <location>
        <begin position="72"/>
        <end position="435"/>
    </location>
</feature>
<comment type="similarity">
    <text evidence="1">Belongs to the glycosyl hydrolase 13 family.</text>
</comment>
<accession>D4RW95</accession>
<dbReference type="InterPro" id="IPR017853">
    <property type="entry name" value="GH"/>
</dbReference>
<dbReference type="HOGENOM" id="CLU_006462_2_4_9"/>
<keyword evidence="4" id="KW-1185">Reference proteome</keyword>
<evidence type="ECO:0000259" key="2">
    <source>
        <dbReference type="SMART" id="SM00642"/>
    </source>
</evidence>
<evidence type="ECO:0000256" key="1">
    <source>
        <dbReference type="ARBA" id="ARBA00008061"/>
    </source>
</evidence>
<dbReference type="SUPFAM" id="SSF51445">
    <property type="entry name" value="(Trans)glycosidases"/>
    <property type="match status" value="1"/>
</dbReference>